<evidence type="ECO:0000313" key="1">
    <source>
        <dbReference type="EMBL" id="RDW60182.1"/>
    </source>
</evidence>
<evidence type="ECO:0000313" key="2">
    <source>
        <dbReference type="Proteomes" id="UP000256328"/>
    </source>
</evidence>
<keyword evidence="2" id="KW-1185">Reference proteome</keyword>
<accession>A0A3D8QEB5</accession>
<dbReference type="OrthoDB" id="4179687at2759"/>
<name>A0A3D8QEB5_9HELO</name>
<reference evidence="1 2" key="1">
    <citation type="journal article" date="2018" name="IMA Fungus">
        <title>IMA Genome-F 9: Draft genome sequence of Annulohypoxylon stygium, Aspergillus mulundensis, Berkeleyomyces basicola (syn. Thielaviopsis basicola), Ceratocystis smalleyi, two Cercospora beticola strains, Coleophoma cylindrospora, Fusarium fracticaudum, Phialophora cf. hyalina, and Morchella septimelata.</title>
        <authorList>
            <person name="Wingfield B.D."/>
            <person name="Bills G.F."/>
            <person name="Dong Y."/>
            <person name="Huang W."/>
            <person name="Nel W.J."/>
            <person name="Swalarsk-Parry B.S."/>
            <person name="Vaghefi N."/>
            <person name="Wilken P.M."/>
            <person name="An Z."/>
            <person name="de Beer Z.W."/>
            <person name="De Vos L."/>
            <person name="Chen L."/>
            <person name="Duong T.A."/>
            <person name="Gao Y."/>
            <person name="Hammerbacher A."/>
            <person name="Kikkert J.R."/>
            <person name="Li Y."/>
            <person name="Li H."/>
            <person name="Li K."/>
            <person name="Li Q."/>
            <person name="Liu X."/>
            <person name="Ma X."/>
            <person name="Naidoo K."/>
            <person name="Pethybridge S.J."/>
            <person name="Sun J."/>
            <person name="Steenkamp E.T."/>
            <person name="van der Nest M.A."/>
            <person name="van Wyk S."/>
            <person name="Wingfield M.J."/>
            <person name="Xiong C."/>
            <person name="Yue Q."/>
            <person name="Zhang X."/>
        </authorList>
    </citation>
    <scope>NUCLEOTIDE SEQUENCE [LARGE SCALE GENOMIC DNA]</scope>
    <source>
        <strain evidence="1 2">BP5796</strain>
    </source>
</reference>
<gene>
    <name evidence="1" type="ORF">BP5796_11788</name>
</gene>
<proteinExistence type="predicted"/>
<dbReference type="Proteomes" id="UP000256328">
    <property type="component" value="Unassembled WGS sequence"/>
</dbReference>
<protein>
    <submittedName>
        <fullName evidence="1">Uncharacterized protein</fullName>
    </submittedName>
</protein>
<comment type="caution">
    <text evidence="1">The sequence shown here is derived from an EMBL/GenBank/DDBJ whole genome shotgun (WGS) entry which is preliminary data.</text>
</comment>
<dbReference type="EMBL" id="PDLN01000019">
    <property type="protein sequence ID" value="RDW60182.1"/>
    <property type="molecule type" value="Genomic_DNA"/>
</dbReference>
<sequence length="180" mass="20566">MELAKVIYTNREEGSICVQYHPKNIKGGLIPELDSHSPQDGMGDFIVNKFAPWHACGSDYASYSSGMKRHSNLQFVQILVQLAPGDKDIMSAVKQWEQLFGVEHASRDELQFTNCRVRFVEGCNEKMEGLVGIVLAVGERFDDIVEQAKKEGVWDERERCAMFLGIKWWFVKQEHIKSIL</sequence>
<dbReference type="AlphaFoldDB" id="A0A3D8QEB5"/>
<organism evidence="1 2">
    <name type="scientific">Coleophoma crateriformis</name>
    <dbReference type="NCBI Taxonomy" id="565419"/>
    <lineage>
        <taxon>Eukaryota</taxon>
        <taxon>Fungi</taxon>
        <taxon>Dikarya</taxon>
        <taxon>Ascomycota</taxon>
        <taxon>Pezizomycotina</taxon>
        <taxon>Leotiomycetes</taxon>
        <taxon>Helotiales</taxon>
        <taxon>Dermateaceae</taxon>
        <taxon>Coleophoma</taxon>
    </lineage>
</organism>